<dbReference type="GO" id="GO:1990228">
    <property type="term" value="C:sulfurtransferase complex"/>
    <property type="evidence" value="ECO:0007669"/>
    <property type="project" value="TreeGrafter"/>
</dbReference>
<evidence type="ECO:0000313" key="1">
    <source>
        <dbReference type="EMBL" id="CAA9889923.1"/>
    </source>
</evidence>
<dbReference type="EMBL" id="CADCXN010000042">
    <property type="protein sequence ID" value="CAA9889923.1"/>
    <property type="molecule type" value="Genomic_DNA"/>
</dbReference>
<dbReference type="PANTHER" id="PTHR37526">
    <property type="entry name" value="PROTEIN TUSB"/>
    <property type="match status" value="1"/>
</dbReference>
<dbReference type="RefSeq" id="WP_174624895.1">
    <property type="nucleotide sequence ID" value="NZ_CADCXN010000042.1"/>
</dbReference>
<gene>
    <name evidence="1" type="ORF">METHB2_150047</name>
</gene>
<dbReference type="AlphaFoldDB" id="A0A8S0XHQ0"/>
<sequence length="96" mass="10690">MLHLVFQSPIETAILERSDSGDVIVFLENSVLRILQKGALSDSLSRQLTTNRLCVLSDDISVRGIMAEELVKGIEVIDYAELVDLTIKNTVIQSWC</sequence>
<protein>
    <submittedName>
        <fullName evidence="1">Sulfur relay protein TusB/DsrH</fullName>
    </submittedName>
</protein>
<dbReference type="Pfam" id="PF04077">
    <property type="entry name" value="DsrH"/>
    <property type="match status" value="1"/>
</dbReference>
<organism evidence="1 2">
    <name type="scientific">Candidatus Methylobacter favarea</name>
    <dbReference type="NCBI Taxonomy" id="2707345"/>
    <lineage>
        <taxon>Bacteria</taxon>
        <taxon>Pseudomonadati</taxon>
        <taxon>Pseudomonadota</taxon>
        <taxon>Gammaproteobacteria</taxon>
        <taxon>Methylococcales</taxon>
        <taxon>Methylococcaceae</taxon>
        <taxon>Methylobacter</taxon>
    </lineage>
</organism>
<keyword evidence="2" id="KW-1185">Reference proteome</keyword>
<evidence type="ECO:0000313" key="2">
    <source>
        <dbReference type="Proteomes" id="UP000494216"/>
    </source>
</evidence>
<dbReference type="SUPFAM" id="SSF75169">
    <property type="entry name" value="DsrEFH-like"/>
    <property type="match status" value="1"/>
</dbReference>
<dbReference type="GO" id="GO:0002143">
    <property type="term" value="P:tRNA wobble position uridine thiolation"/>
    <property type="evidence" value="ECO:0007669"/>
    <property type="project" value="InterPro"/>
</dbReference>
<accession>A0A8S0XHQ0</accession>
<comment type="caution">
    <text evidence="1">The sequence shown here is derived from an EMBL/GenBank/DDBJ whole genome shotgun (WGS) entry which is preliminary data.</text>
</comment>
<proteinExistence type="predicted"/>
<dbReference type="Gene3D" id="3.40.1260.10">
    <property type="entry name" value="DsrEFH-like"/>
    <property type="match status" value="1"/>
</dbReference>
<dbReference type="NCBIfam" id="TIGR03011">
    <property type="entry name" value="sulf_tusB_dsrH"/>
    <property type="match status" value="1"/>
</dbReference>
<dbReference type="Proteomes" id="UP000494216">
    <property type="component" value="Unassembled WGS sequence"/>
</dbReference>
<reference evidence="1 2" key="1">
    <citation type="submission" date="2020-02" db="EMBL/GenBank/DDBJ databases">
        <authorList>
            <person name="Hogendoorn C."/>
        </authorList>
    </citation>
    <scope>NUCLEOTIDE SEQUENCE [LARGE SCALE GENOMIC DNA]</scope>
    <source>
        <strain evidence="1">METHB21</strain>
    </source>
</reference>
<dbReference type="InterPro" id="IPR007215">
    <property type="entry name" value="Sulphur_relay_TusB/DsrH"/>
</dbReference>
<name>A0A8S0XHQ0_9GAMM</name>
<dbReference type="InterPro" id="IPR027396">
    <property type="entry name" value="DsrEFH-like"/>
</dbReference>
<dbReference type="PANTHER" id="PTHR37526:SF1">
    <property type="entry name" value="PROTEIN TUSB"/>
    <property type="match status" value="1"/>
</dbReference>